<accession>A0AA47MLK9</accession>
<dbReference type="CDD" id="cd17702">
    <property type="entry name" value="RUN_RUSC2"/>
    <property type="match status" value="1"/>
</dbReference>
<feature type="region of interest" description="Disordered" evidence="6">
    <location>
        <begin position="78"/>
        <end position="97"/>
    </location>
</feature>
<comment type="caution">
    <text evidence="9">The sequence shown here is derived from an EMBL/GenBank/DDBJ whole genome shotgun (WGS) entry which is preliminary data.</text>
</comment>
<feature type="compositionally biased region" description="Polar residues" evidence="6">
    <location>
        <begin position="801"/>
        <end position="811"/>
    </location>
</feature>
<name>A0AA47MLK9_MERPO</name>
<dbReference type="Pfam" id="PF07653">
    <property type="entry name" value="SH3_2"/>
    <property type="match status" value="1"/>
</dbReference>
<dbReference type="Gene3D" id="1.20.58.900">
    <property type="match status" value="1"/>
</dbReference>
<protein>
    <submittedName>
        <fullName evidence="9">Iporin</fullName>
    </submittedName>
</protein>
<dbReference type="InterPro" id="IPR037213">
    <property type="entry name" value="Run_dom_sf"/>
</dbReference>
<sequence>MDSSPKLSGETLIVHHIPLVHCQVSGGRLAGSGGSLKRSNPFSSSENLGLSRTTSLPERDVLQKEALLYGSLIHTSGSRAREDRGNRGGDSSANSQDHLVIAHTLPRAKTCNRNPLRHNPFLLNTEHCEDDEEDDEDGDNLYGYLEDSSFHLHGRPSTTLEDEVVPFRLHDLDLTSEPFVLHSTLGKKWGSIEEESQESLRGVAAELSNHLDDLRRLGLAGQRRHGSSGSNMSMDCVEQDWAEEDEEDEDQNMGCERSSKTLSSCRSQDYQEHFLHSFPEPFSEGGQQGYGSDSSCNSSDGVLVNFSAIYNKMSKPTNLNYSRDHSCTSSMSPGSQTEPTGGAFYLDLHTSQSEPLQPQQHNSFLGNPFPVAHEPHPSTSSIHSGSSQGVHDLDANCNSYHPLHSGSSGDLTSCLQSQARLVVATQNYYKLVTCDISSQSSPSPVGSSATSCSEPSKGSPTPNHPREYYLFKPGEDAKTASPGPNEDEEKDEDDPNQQQDKCVATVIQGQVYVNSINNGASCTGGRPRSRSYDRNLDQAPPPRLGSLERMLSCPVRLSDTAAQPTSPPPRVTSFAEIARSKRRSGGGGCSPTLKGPGSDALFSKCPHASLDAFPLPEQQDQGENPGPSPLAGCCSLGSLEPCILSGLEAQAQGSLCIPKDCSMETVRYSKDQRPTTLPIQPFSFQHPLGARPPQPKPLRPLLAGLVSGLSASGVQVRGTAATLGVESENSSEDMLGHQGGRQGPTGGPPPGTIRPSPLGSYSPVRHQGAVSSGTCSTCTPSPQSACSRSCSLPSGLGPLHTQPSGPFKQTSPPAPPGQNAGSIPPTLSPVQGHCYHGAAPNMPRDVLGSLGSLDSSRPTDGTKGPGCRPYNAHHLSPQALKWREYRRRNPLGVERSPDSASGGKAPRHFRRNVFDFPSGPSDHAPSSHAPRHHGGHSYSELLLDYFSLTEKPPEEFCLSPDASSCSSTKLSVDLPHKKGLVKAVNIAVDLIVAHFGTSRDPDVKAKLGNSWVSPNVGHLILKYLCPALREVLQDGLKAHLLDLIVGQRRCQPWSLVEASTQLGPSTRLLYTLFSKVSQFSELTSHRMRLNAFIFGLLNLRSLEFWFNHVYTHEDIVTAHYDQRGFLPLSQGPCRALFEELLLLLQPLSLLPFDLDVLFEPHLLQKDQEHLLRKLQLCSVDQSTRSTFQLMRGWGSAVTQSLKDGGEAKKERAGLKREGTWPRMEVTGWRKEGVNNVVGTTGLVSRQTMIEADLLSSRVIADLWQERGMSGQRMKGVGEESQGGDGERDKTKERERDLDRQAGWWYQLMQSSQVYIDQSAEGSKFIKSEKRRKSSERRQPPPTREGVIEGAESKQEAEENVGKRSLKASSAEARSRPSWMGSPPESVLSQEKETMAPQPAGPGAEAQAAAVPAESPLWGRLFGSTLGSPSRKEGAQQRAKKSRPPSDWLGLDRSVLDLMTLTIGSGTGNRKGSPPIPNQNKPLSPTSAGNQPSPCEVRALCHHIATEPGHLSFHKGDILRVLNKANPDWLLCSLGCNQGLVPITYITLEHMEEDRQ</sequence>
<feature type="compositionally biased region" description="Basic and acidic residues" evidence="6">
    <location>
        <begin position="1284"/>
        <end position="1295"/>
    </location>
</feature>
<feature type="region of interest" description="Disordered" evidence="6">
    <location>
        <begin position="891"/>
        <end position="934"/>
    </location>
</feature>
<dbReference type="InterPro" id="IPR036028">
    <property type="entry name" value="SH3-like_dom_sf"/>
</dbReference>
<dbReference type="PROSITE" id="PS50826">
    <property type="entry name" value="RUN"/>
    <property type="match status" value="1"/>
</dbReference>
<dbReference type="PANTHER" id="PTHR15591:SF14">
    <property type="entry name" value="AP-4 COMPLEX ACCESSORY SUBUNIT RUSC2"/>
    <property type="match status" value="1"/>
</dbReference>
<feature type="compositionally biased region" description="Polar residues" evidence="6">
    <location>
        <begin position="324"/>
        <end position="339"/>
    </location>
</feature>
<evidence type="ECO:0000313" key="9">
    <source>
        <dbReference type="EMBL" id="KAK0142339.1"/>
    </source>
</evidence>
<reference evidence="9" key="1">
    <citation type="journal article" date="2023" name="Front. Mar. Sci.">
        <title>A new Merluccius polli reference genome to investigate the effects of global change in West African waters.</title>
        <authorList>
            <person name="Mateo J.L."/>
            <person name="Blanco-Fernandez C."/>
            <person name="Garcia-Vazquez E."/>
            <person name="Machado-Schiaffino G."/>
        </authorList>
    </citation>
    <scope>NUCLEOTIDE SEQUENCE</scope>
    <source>
        <strain evidence="9">C29</strain>
        <tissue evidence="9">Fin</tissue>
    </source>
</reference>
<evidence type="ECO:0000256" key="4">
    <source>
        <dbReference type="ARBA" id="ARBA00022553"/>
    </source>
</evidence>
<feature type="region of interest" description="Disordered" evidence="6">
    <location>
        <begin position="1269"/>
        <end position="1295"/>
    </location>
</feature>
<feature type="compositionally biased region" description="Acidic residues" evidence="6">
    <location>
        <begin position="485"/>
        <end position="495"/>
    </location>
</feature>
<dbReference type="Proteomes" id="UP001174136">
    <property type="component" value="Unassembled WGS sequence"/>
</dbReference>
<dbReference type="Pfam" id="PF02759">
    <property type="entry name" value="RUN"/>
    <property type="match status" value="1"/>
</dbReference>
<dbReference type="GO" id="GO:0031410">
    <property type="term" value="C:cytoplasmic vesicle"/>
    <property type="evidence" value="ECO:0007669"/>
    <property type="project" value="TreeGrafter"/>
</dbReference>
<evidence type="ECO:0000256" key="2">
    <source>
        <dbReference type="ARBA" id="ARBA00022443"/>
    </source>
</evidence>
<evidence type="ECO:0000259" key="8">
    <source>
        <dbReference type="PROSITE" id="PS50826"/>
    </source>
</evidence>
<feature type="region of interest" description="Disordered" evidence="6">
    <location>
        <begin position="723"/>
        <end position="778"/>
    </location>
</feature>
<feature type="compositionally biased region" description="Basic and acidic residues" evidence="6">
    <location>
        <begin position="464"/>
        <end position="478"/>
    </location>
</feature>
<feature type="region of interest" description="Disordered" evidence="6">
    <location>
        <begin position="517"/>
        <end position="545"/>
    </location>
</feature>
<feature type="region of interest" description="Disordered" evidence="6">
    <location>
        <begin position="324"/>
        <end position="343"/>
    </location>
</feature>
<feature type="compositionally biased region" description="Low complexity" evidence="6">
    <location>
        <begin position="1395"/>
        <end position="1413"/>
    </location>
</feature>
<feature type="domain" description="RUN" evidence="8">
    <location>
        <begin position="1015"/>
        <end position="1159"/>
    </location>
</feature>
<dbReference type="SMART" id="SM00593">
    <property type="entry name" value="RUN"/>
    <property type="match status" value="1"/>
</dbReference>
<gene>
    <name evidence="9" type="primary">RUSC2_1</name>
    <name evidence="9" type="ORF">N1851_019990</name>
</gene>
<evidence type="ECO:0000256" key="1">
    <source>
        <dbReference type="ARBA" id="ARBA00004496"/>
    </source>
</evidence>
<evidence type="ECO:0000256" key="3">
    <source>
        <dbReference type="ARBA" id="ARBA00022490"/>
    </source>
</evidence>
<feature type="compositionally biased region" description="Low complexity" evidence="6">
    <location>
        <begin position="437"/>
        <end position="453"/>
    </location>
</feature>
<proteinExistence type="predicted"/>
<feature type="domain" description="SH3" evidence="7">
    <location>
        <begin position="1491"/>
        <end position="1550"/>
    </location>
</feature>
<keyword evidence="2 5" id="KW-0728">SH3 domain</keyword>
<feature type="compositionally biased region" description="Polar residues" evidence="6">
    <location>
        <begin position="40"/>
        <end position="56"/>
    </location>
</feature>
<feature type="compositionally biased region" description="Polar residues" evidence="6">
    <location>
        <begin position="1477"/>
        <end position="1490"/>
    </location>
</feature>
<dbReference type="PROSITE" id="PS50002">
    <property type="entry name" value="SH3"/>
    <property type="match status" value="1"/>
</dbReference>
<feature type="region of interest" description="Disordered" evidence="6">
    <location>
        <begin position="1324"/>
        <end position="1448"/>
    </location>
</feature>
<organism evidence="9 10">
    <name type="scientific">Merluccius polli</name>
    <name type="common">Benguela hake</name>
    <name type="synonym">Merluccius cadenati</name>
    <dbReference type="NCBI Taxonomy" id="89951"/>
    <lineage>
        <taxon>Eukaryota</taxon>
        <taxon>Metazoa</taxon>
        <taxon>Chordata</taxon>
        <taxon>Craniata</taxon>
        <taxon>Vertebrata</taxon>
        <taxon>Euteleostomi</taxon>
        <taxon>Actinopterygii</taxon>
        <taxon>Neopterygii</taxon>
        <taxon>Teleostei</taxon>
        <taxon>Neoteleostei</taxon>
        <taxon>Acanthomorphata</taxon>
        <taxon>Zeiogadaria</taxon>
        <taxon>Gadariae</taxon>
        <taxon>Gadiformes</taxon>
        <taxon>Gadoidei</taxon>
        <taxon>Merlucciidae</taxon>
        <taxon>Merluccius</taxon>
    </lineage>
</organism>
<dbReference type="SUPFAM" id="SSF140741">
    <property type="entry name" value="RUN domain-like"/>
    <property type="match status" value="1"/>
</dbReference>
<dbReference type="InterPro" id="IPR001452">
    <property type="entry name" value="SH3_domain"/>
</dbReference>
<dbReference type="EMBL" id="JAOPHQ010003698">
    <property type="protein sequence ID" value="KAK0142339.1"/>
    <property type="molecule type" value="Genomic_DNA"/>
</dbReference>
<keyword evidence="4" id="KW-0597">Phosphoprotein</keyword>
<dbReference type="SUPFAM" id="SSF50044">
    <property type="entry name" value="SH3-domain"/>
    <property type="match status" value="1"/>
</dbReference>
<feature type="region of interest" description="Disordered" evidence="6">
    <location>
        <begin position="437"/>
        <end position="498"/>
    </location>
</feature>
<feature type="compositionally biased region" description="Basic and acidic residues" evidence="6">
    <location>
        <begin position="1350"/>
        <end position="1361"/>
    </location>
</feature>
<feature type="region of interest" description="Disordered" evidence="6">
    <location>
        <begin position="797"/>
        <end position="873"/>
    </location>
</feature>
<keyword evidence="3" id="KW-0963">Cytoplasm</keyword>
<dbReference type="FunFam" id="1.20.58.900:FF:000006">
    <property type="entry name" value="RUN and SH3 domain containing 1"/>
    <property type="match status" value="1"/>
</dbReference>
<keyword evidence="10" id="KW-1185">Reference proteome</keyword>
<dbReference type="Gene3D" id="2.30.30.40">
    <property type="entry name" value="SH3 Domains"/>
    <property type="match status" value="1"/>
</dbReference>
<evidence type="ECO:0000259" key="7">
    <source>
        <dbReference type="PROSITE" id="PS50002"/>
    </source>
</evidence>
<dbReference type="InterPro" id="IPR047343">
    <property type="entry name" value="RUSC1_2"/>
</dbReference>
<dbReference type="PANTHER" id="PTHR15591">
    <property type="entry name" value="RUN AND SH3 DOMAIN CONTAINING"/>
    <property type="match status" value="1"/>
</dbReference>
<feature type="compositionally biased region" description="Low complexity" evidence="6">
    <location>
        <begin position="847"/>
        <end position="856"/>
    </location>
</feature>
<evidence type="ECO:0000256" key="6">
    <source>
        <dbReference type="SAM" id="MobiDB-lite"/>
    </source>
</evidence>
<dbReference type="SMART" id="SM00326">
    <property type="entry name" value="SH3"/>
    <property type="match status" value="1"/>
</dbReference>
<feature type="region of interest" description="Disordered" evidence="6">
    <location>
        <begin position="1462"/>
        <end position="1490"/>
    </location>
</feature>
<dbReference type="InterPro" id="IPR047342">
    <property type="entry name" value="RUN_RUSC2"/>
</dbReference>
<dbReference type="InterPro" id="IPR004012">
    <property type="entry name" value="Run_dom"/>
</dbReference>
<evidence type="ECO:0000256" key="5">
    <source>
        <dbReference type="PROSITE-ProRule" id="PRU00192"/>
    </source>
</evidence>
<comment type="subcellular location">
    <subcellularLocation>
        <location evidence="1">Cytoplasm</location>
    </subcellularLocation>
</comment>
<evidence type="ECO:0000313" key="10">
    <source>
        <dbReference type="Proteomes" id="UP001174136"/>
    </source>
</evidence>
<feature type="region of interest" description="Disordered" evidence="6">
    <location>
        <begin position="30"/>
        <end position="56"/>
    </location>
</feature>